<reference evidence="4" key="1">
    <citation type="journal article" date="2019" name="Int. J. Syst. Evol. Microbiol.">
        <title>The Global Catalogue of Microorganisms (GCM) 10K type strain sequencing project: providing services to taxonomists for standard genome sequencing and annotation.</title>
        <authorList>
            <consortium name="The Broad Institute Genomics Platform"/>
            <consortium name="The Broad Institute Genome Sequencing Center for Infectious Disease"/>
            <person name="Wu L."/>
            <person name="Ma J."/>
        </authorList>
    </citation>
    <scope>NUCLEOTIDE SEQUENCE [LARGE SCALE GENOMIC DNA]</scope>
    <source>
        <strain evidence="4">CCUG 62221</strain>
    </source>
</reference>
<accession>A0ABW3WSD1</accession>
<feature type="region of interest" description="Disordered" evidence="1">
    <location>
        <begin position="1687"/>
        <end position="1731"/>
    </location>
</feature>
<dbReference type="Gene3D" id="4.10.1080.10">
    <property type="entry name" value="TSP type-3 repeat"/>
    <property type="match status" value="2"/>
</dbReference>
<evidence type="ECO:0000256" key="1">
    <source>
        <dbReference type="SAM" id="MobiDB-lite"/>
    </source>
</evidence>
<proteinExistence type="predicted"/>
<dbReference type="InterPro" id="IPR026588">
    <property type="entry name" value="Choice_anch_A"/>
</dbReference>
<name>A0ABW3WSD1_9FLAO</name>
<evidence type="ECO:0000313" key="3">
    <source>
        <dbReference type="EMBL" id="MFD1294960.1"/>
    </source>
</evidence>
<evidence type="ECO:0000313" key="4">
    <source>
        <dbReference type="Proteomes" id="UP001597241"/>
    </source>
</evidence>
<feature type="non-terminal residue" evidence="3">
    <location>
        <position position="1992"/>
    </location>
</feature>
<gene>
    <name evidence="3" type="ORF">ACFQ5N_14040</name>
</gene>
<feature type="region of interest" description="Disordered" evidence="1">
    <location>
        <begin position="1124"/>
        <end position="1146"/>
    </location>
</feature>
<dbReference type="InterPro" id="IPR018247">
    <property type="entry name" value="EF_Hand_1_Ca_BS"/>
</dbReference>
<dbReference type="PROSITE" id="PS00018">
    <property type="entry name" value="EF_HAND_1"/>
    <property type="match status" value="2"/>
</dbReference>
<dbReference type="NCBIfam" id="TIGR04215">
    <property type="entry name" value="choice_anch_A"/>
    <property type="match status" value="1"/>
</dbReference>
<dbReference type="Proteomes" id="UP001597241">
    <property type="component" value="Unassembled WGS sequence"/>
</dbReference>
<keyword evidence="4" id="KW-1185">Reference proteome</keyword>
<comment type="caution">
    <text evidence="3">The sequence shown here is derived from an EMBL/GenBank/DDBJ whole genome shotgun (WGS) entry which is preliminary data.</text>
</comment>
<dbReference type="EMBL" id="JBHTMV010000010">
    <property type="protein sequence ID" value="MFD1294960.1"/>
    <property type="molecule type" value="Genomic_DNA"/>
</dbReference>
<dbReference type="PANTHER" id="PTHR10199">
    <property type="entry name" value="THROMBOSPONDIN"/>
    <property type="match status" value="1"/>
</dbReference>
<dbReference type="Pfam" id="PF20597">
    <property type="entry name" value="pAdhesive_15"/>
    <property type="match status" value="1"/>
</dbReference>
<organism evidence="3 4">
    <name type="scientific">Lutibacter holmesii</name>
    <dbReference type="NCBI Taxonomy" id="1137985"/>
    <lineage>
        <taxon>Bacteria</taxon>
        <taxon>Pseudomonadati</taxon>
        <taxon>Bacteroidota</taxon>
        <taxon>Flavobacteriia</taxon>
        <taxon>Flavobacteriales</taxon>
        <taxon>Flavobacteriaceae</taxon>
        <taxon>Lutibacter</taxon>
    </lineage>
</organism>
<protein>
    <submittedName>
        <fullName evidence="3">Choice-of-anchor A family protein</fullName>
    </submittedName>
</protein>
<sequence>MKQNYNSQKKFQFKIKTIFLILFITLFVKGVSFGQCTDFISQLDGSGGVPDPSIPWVTGTATYPSPIGNFEMGPGNVPAVGYRGLDTGYAVVVGGDYTIPDGGGAESEGRVAVGGDFINNKTSLYGVSQSGGGTFVIGAPGDYALAVDGNIEINAGSVSLGFNNSTGAYNAIAGGSITGTLTTTSTGTSSSGSGSSGVSIAGVLLDMASMSTEMSTTAATGSVSFPPFGANAVFTGTNSAIEIFNVTAADLVGPGFSTDMEFANISANATIIINVSGTNVSVGYRALAGRVSDPNIGSSDADALVYNLVWNFYEATSVTNTVDLNGALIAPLADLDVKGNINGRVYIGGNLTHSGAGTEIHNYPFLGDLSSFCISDIDNDGVLDADDICTGGDDNLDTDGDTIPDYCDLDDDNDGILDVDEITSADLIWASEVTADTALTLPYTVTGLSGSDVDVSLSAVYSGTVAPTEHADGLQYLSATNRSALQLMPSWGSIDTGTGTDPLVTYTFEFTESVVLNNVNITDIDRQSTFVDAIKVIAEDENGDAINLTLVAGSNLSIDANGFYYFIGDANAGDWTTEVDHWLSINSNYVAIKKLIIIASPSTGGSTGLIPGSASRFGVSDMDLFIPVDTDGDTTPDYLDLDSDGDGCFDAIEGAGTYDFSDIDASGELTGAVDTTTTSATYGVPNSSSQAIGISRDSTQTSDLCDDDNDGVSNANDKCNGFDDANDIDGDGIPDFCDLDDDNDGILDSDECTSADLDWNGSDQYEYTNGVDPTFTLTDLSGSGVNVTVSAVYTGTNPPTESLTGDGGLTYSTDGDVLQLLPAWTSLAVSGSDPLVTYTFEFTESVILNNVDIKDLDRQNTFTDAVKVLAEDASGNSVTLDITEGSIISIDANGFYYFDGDLNSAFDDETHWLKVNSNNAAIKKLIVMASPSTGAADGSVPTSASRFGVGDMDLCLPVDTDSDSTPNYLDLDSDEDGCFDAFEGAGSVAADDIDVTGVIIGSVDANGVPTLVSGGQGVGDSQNAMVKCNVANNDFGSVVTGVGGQAVSNVLDNDTFGYVTTPVLTQVSSTHTGVTLNTTNGSVNVTAATPAGVYTIIYEACETSNTNCVTAVVTIEVLADTDGDTIPDVTDPDNDNDGISDVDETSDSCTTIESTIVYGEDFGTGATSTDPYVLGHTYDSTNPNDGYYAVSTSNNQSSYYATTGANGDIDAGDIYDSNTGIVTGGSTAGRFLIINIDSPNFTDEPIYRIDNLSVIENQDYSFRIDVAGLCNNCDDKPNFTLEIEDASTNNVLTFIHSGDLSNDDVWRRILLDFNSGTATSINILVTNHQPVGGNGNDVGIDNIYLYRKDCDADGDNIANVFDLDSDNDGILDIDEGNGDLDNDGTPNFLDLDSDNDGCPDAIEGDSTTILLSSLTSNGSIAAASDSSGIPGGVSQGIGSSQDQGTIVCCDASDSGYPDADGDDISDSCDLDNDNDGILDTVELGCPTGFVDLGVTFNRTDNSGTITGLYANGSSSVSLDYELLNNAEWAGGVKNASNGSVTGAYIQVQPKTTNFPLSSYYPADVVTIDAAVYTFTYTEVVYNVQFSWGGIDNGDRADFIAYNGTTEVPVVLTSSNLATHTIEGQRVYDISGADNNNGANAPNNAINVRIQGPITKLVVVAGKSDPVFGDSVTMQFFEHSYCVGTDTDEDGIPNHLDTDSDNDSCPDASEGANGLETSGTLSGGSNGGSNANLGTVVNTNGIPTAATGGTTSGTEVTGQNTATAVTTNEVLAFDSTPISASESGAVCVGSSITYTANATGTTVTDFSTDPDTTTALDPDSDITYKWYSKPSTDTAFGTTVLSTSKTLTVSAPSVNTDYKVVIASANNSCPEEETIILTVNALPTAPTVNVTQPLCFGETGTIVVNSPTLGTNEQYVVTGTSPVVAAVNNTSGTITNLTAGDYNVQVENTVTGCISTANAVTINAAPTAISISSAAVAGAISCNGLTDGTVTVS</sequence>
<dbReference type="InterPro" id="IPR028974">
    <property type="entry name" value="TSP_type-3_rpt"/>
</dbReference>
<evidence type="ECO:0000259" key="2">
    <source>
        <dbReference type="Pfam" id="PF20597"/>
    </source>
</evidence>
<dbReference type="RefSeq" id="WP_386810410.1">
    <property type="nucleotide sequence ID" value="NZ_JBHTMV010000010.1"/>
</dbReference>
<dbReference type="PANTHER" id="PTHR10199:SF119">
    <property type="entry name" value="RE20510P"/>
    <property type="match status" value="1"/>
</dbReference>
<feature type="domain" description="Choice-of-anchor A" evidence="2">
    <location>
        <begin position="86"/>
        <end position="361"/>
    </location>
</feature>
<dbReference type="SUPFAM" id="SSF103647">
    <property type="entry name" value="TSP type-3 repeat"/>
    <property type="match status" value="2"/>
</dbReference>